<dbReference type="InterPro" id="IPR000873">
    <property type="entry name" value="AMP-dep_synth/lig_dom"/>
</dbReference>
<evidence type="ECO:0000259" key="3">
    <source>
        <dbReference type="Pfam" id="PF00501"/>
    </source>
</evidence>
<dbReference type="Proteomes" id="UP001501598">
    <property type="component" value="Unassembled WGS sequence"/>
</dbReference>
<proteinExistence type="inferred from homology"/>
<dbReference type="EMBL" id="BAABGT010000029">
    <property type="protein sequence ID" value="GAA4544102.1"/>
    <property type="molecule type" value="Genomic_DNA"/>
</dbReference>
<evidence type="ECO:0000313" key="6">
    <source>
        <dbReference type="Proteomes" id="UP001501598"/>
    </source>
</evidence>
<evidence type="ECO:0000313" key="5">
    <source>
        <dbReference type="EMBL" id="GAA4544102.1"/>
    </source>
</evidence>
<evidence type="ECO:0000256" key="1">
    <source>
        <dbReference type="ARBA" id="ARBA00006432"/>
    </source>
</evidence>
<keyword evidence="6" id="KW-1185">Reference proteome</keyword>
<comment type="caution">
    <text evidence="5">The sequence shown here is derived from an EMBL/GenBank/DDBJ whole genome shotgun (WGS) entry which is preliminary data.</text>
</comment>
<dbReference type="Pfam" id="PF13193">
    <property type="entry name" value="AMP-binding_C"/>
    <property type="match status" value="1"/>
</dbReference>
<dbReference type="InterPro" id="IPR045851">
    <property type="entry name" value="AMP-bd_C_sf"/>
</dbReference>
<dbReference type="Pfam" id="PF00501">
    <property type="entry name" value="AMP-binding"/>
    <property type="match status" value="1"/>
</dbReference>
<gene>
    <name evidence="5" type="ORF">GCM10023175_21690</name>
</gene>
<dbReference type="PROSITE" id="PS00455">
    <property type="entry name" value="AMP_BINDING"/>
    <property type="match status" value="1"/>
</dbReference>
<dbReference type="SUPFAM" id="SSF56801">
    <property type="entry name" value="Acetyl-CoA synthetase-like"/>
    <property type="match status" value="1"/>
</dbReference>
<dbReference type="GO" id="GO:0016874">
    <property type="term" value="F:ligase activity"/>
    <property type="evidence" value="ECO:0007669"/>
    <property type="project" value="UniProtKB-KW"/>
</dbReference>
<organism evidence="5 6">
    <name type="scientific">Pseudonocardia xishanensis</name>
    <dbReference type="NCBI Taxonomy" id="630995"/>
    <lineage>
        <taxon>Bacteria</taxon>
        <taxon>Bacillati</taxon>
        <taxon>Actinomycetota</taxon>
        <taxon>Actinomycetes</taxon>
        <taxon>Pseudonocardiales</taxon>
        <taxon>Pseudonocardiaceae</taxon>
        <taxon>Pseudonocardia</taxon>
    </lineage>
</organism>
<name>A0ABP8RR48_9PSEU</name>
<keyword evidence="2 5" id="KW-0436">Ligase</keyword>
<dbReference type="InterPro" id="IPR025110">
    <property type="entry name" value="AMP-bd_C"/>
</dbReference>
<dbReference type="PANTHER" id="PTHR43201">
    <property type="entry name" value="ACYL-COA SYNTHETASE"/>
    <property type="match status" value="1"/>
</dbReference>
<dbReference type="InterPro" id="IPR020845">
    <property type="entry name" value="AMP-binding_CS"/>
</dbReference>
<evidence type="ECO:0000256" key="2">
    <source>
        <dbReference type="ARBA" id="ARBA00022598"/>
    </source>
</evidence>
<reference evidence="6" key="1">
    <citation type="journal article" date="2019" name="Int. J. Syst. Evol. Microbiol.">
        <title>The Global Catalogue of Microorganisms (GCM) 10K type strain sequencing project: providing services to taxonomists for standard genome sequencing and annotation.</title>
        <authorList>
            <consortium name="The Broad Institute Genomics Platform"/>
            <consortium name="The Broad Institute Genome Sequencing Center for Infectious Disease"/>
            <person name="Wu L."/>
            <person name="Ma J."/>
        </authorList>
    </citation>
    <scope>NUCLEOTIDE SEQUENCE [LARGE SCALE GENOMIC DNA]</scope>
    <source>
        <strain evidence="6">JCM 17906</strain>
    </source>
</reference>
<accession>A0ABP8RR48</accession>
<dbReference type="InterPro" id="IPR042099">
    <property type="entry name" value="ANL_N_sf"/>
</dbReference>
<evidence type="ECO:0000259" key="4">
    <source>
        <dbReference type="Pfam" id="PF13193"/>
    </source>
</evidence>
<protein>
    <submittedName>
        <fullName evidence="5">ATP-dependent acyl-CoA ligase</fullName>
    </submittedName>
</protein>
<dbReference type="PANTHER" id="PTHR43201:SF5">
    <property type="entry name" value="MEDIUM-CHAIN ACYL-COA LIGASE ACSF2, MITOCHONDRIAL"/>
    <property type="match status" value="1"/>
</dbReference>
<sequence>MSAQSWQGIRHYTIPQRLEELAREKGSSTFARFGDWAPTYSEIDRRAAELGGQLHALGAEPGDRVATLASNRYELVELIVGVGKLGGVLVPLNPYLKGTFLKHQLSDSEPTVLITDSLGWKSVRPLLPDLPSITAIVLLDPLEDGSHPQVVDYATLPHGPLPERDITPATTMAIVYTSGTTGEPKGCVLSHGYHARVGETVAELFDLVESDVIITPLPLFHASTQLSALMPALTRGIPVVFLPEFSASRFLKTATEVGATILSGVGALASLLLASPPGPHDRAHSLRIINLSPLDPALHPQFRERFGVDPWSESYGQTECVFQTFLDSSSPRDRGGNGKSLRDLELAVLDDDGQPVADGEVGEICIRPRHRFAMFDGYWRRPEATLEAFRGLWFHTGDFGTVRESGDIRFVDRKKDALRVRGENVSSLELESALLQYPDIAQAAVHAMASAVGEDDIKACLVLHDGHHLDIEKFFVWMTDNVPYFAVPRYMEIVDELPKNHVGRIHKHLLRERGRTSDTIDFHARGLKIERAQRR</sequence>
<feature type="domain" description="AMP-dependent synthetase/ligase" evidence="3">
    <location>
        <begin position="22"/>
        <end position="379"/>
    </location>
</feature>
<dbReference type="Gene3D" id="3.40.50.12780">
    <property type="entry name" value="N-terminal domain of ligase-like"/>
    <property type="match status" value="1"/>
</dbReference>
<feature type="domain" description="AMP-binding enzyme C-terminal" evidence="4">
    <location>
        <begin position="429"/>
        <end position="503"/>
    </location>
</feature>
<comment type="similarity">
    <text evidence="1">Belongs to the ATP-dependent AMP-binding enzyme family.</text>
</comment>
<dbReference type="Gene3D" id="3.30.300.30">
    <property type="match status" value="1"/>
</dbReference>